<feature type="region of interest" description="Disordered" evidence="9">
    <location>
        <begin position="352"/>
        <end position="373"/>
    </location>
</feature>
<dbReference type="GO" id="GO:0032259">
    <property type="term" value="P:methylation"/>
    <property type="evidence" value="ECO:0007669"/>
    <property type="project" value="UniProtKB-KW"/>
</dbReference>
<dbReference type="AlphaFoldDB" id="A0A4R8IPJ7"/>
<evidence type="ECO:0000313" key="11">
    <source>
        <dbReference type="EMBL" id="TDY02836.1"/>
    </source>
</evidence>
<dbReference type="EMBL" id="SOQX01000002">
    <property type="protein sequence ID" value="TDY02836.1"/>
    <property type="molecule type" value="Genomic_DNA"/>
</dbReference>
<dbReference type="SUPFAM" id="SSF53335">
    <property type="entry name" value="S-adenosyl-L-methionine-dependent methyltransferases"/>
    <property type="match status" value="1"/>
</dbReference>
<name>A0A4R8IPJ7_9GAMM</name>
<evidence type="ECO:0000256" key="9">
    <source>
        <dbReference type="SAM" id="MobiDB-lite"/>
    </source>
</evidence>
<feature type="domain" description="Methyltransferase" evidence="10">
    <location>
        <begin position="56"/>
        <end position="125"/>
    </location>
</feature>
<keyword evidence="1 11" id="KW-0808">Transferase</keyword>
<organism evidence="11 12">
    <name type="scientific">Thiohalophilus thiocyanatoxydans</name>
    <dbReference type="NCBI Taxonomy" id="381308"/>
    <lineage>
        <taxon>Bacteria</taxon>
        <taxon>Pseudomonadati</taxon>
        <taxon>Pseudomonadota</taxon>
        <taxon>Gammaproteobacteria</taxon>
        <taxon>Thiohalomonadales</taxon>
        <taxon>Thiohalophilaceae</taxon>
        <taxon>Thiohalophilus</taxon>
    </lineage>
</organism>
<dbReference type="InterPro" id="IPR026669">
    <property type="entry name" value="Arsenite_MeTrfase-like"/>
</dbReference>
<accession>A0A4R8IPJ7</accession>
<comment type="catalytic activity">
    <reaction evidence="6">
        <text>arsenic triglutathione + [thioredoxin]-dithiol + S-adenosyl-L-methionine + 2 H2O = methylarsonous acid + [thioredoxin]-disulfide + 3 glutathione + S-adenosyl-L-homocysteine + H(+)</text>
        <dbReference type="Rhea" id="RHEA:69460"/>
        <dbReference type="Rhea" id="RHEA-COMP:10698"/>
        <dbReference type="Rhea" id="RHEA-COMP:10700"/>
        <dbReference type="ChEBI" id="CHEBI:15377"/>
        <dbReference type="ChEBI" id="CHEBI:15378"/>
        <dbReference type="ChEBI" id="CHEBI:17826"/>
        <dbReference type="ChEBI" id="CHEBI:29950"/>
        <dbReference type="ChEBI" id="CHEBI:50058"/>
        <dbReference type="ChEBI" id="CHEBI:57856"/>
        <dbReference type="ChEBI" id="CHEBI:57925"/>
        <dbReference type="ChEBI" id="CHEBI:59789"/>
        <dbReference type="ChEBI" id="CHEBI:183640"/>
        <dbReference type="EC" id="2.1.1.137"/>
    </reaction>
</comment>
<evidence type="ECO:0000256" key="1">
    <source>
        <dbReference type="ARBA" id="ARBA00022679"/>
    </source>
</evidence>
<keyword evidence="11" id="KW-0489">Methyltransferase</keyword>
<gene>
    <name evidence="11" type="ORF">EDC23_1220</name>
</gene>
<feature type="domain" description="Methyltransferase" evidence="10">
    <location>
        <begin position="162"/>
        <end position="244"/>
    </location>
</feature>
<evidence type="ECO:0000256" key="7">
    <source>
        <dbReference type="ARBA" id="ARBA00047943"/>
    </source>
</evidence>
<comment type="caution">
    <text evidence="11">The sequence shown here is derived from an EMBL/GenBank/DDBJ whole genome shotgun (WGS) entry which is preliminary data.</text>
</comment>
<keyword evidence="2" id="KW-0949">S-adenosyl-L-methionine</keyword>
<dbReference type="EC" id="2.1.1.137" evidence="4"/>
<comment type="similarity">
    <text evidence="3">Belongs to the methyltransferase superfamily. Arsenite methyltransferase family.</text>
</comment>
<dbReference type="PANTHER" id="PTHR43675">
    <property type="entry name" value="ARSENITE METHYLTRANSFERASE"/>
    <property type="match status" value="1"/>
</dbReference>
<evidence type="ECO:0000256" key="6">
    <source>
        <dbReference type="ARBA" id="ARBA00047941"/>
    </source>
</evidence>
<dbReference type="Proteomes" id="UP000294914">
    <property type="component" value="Unassembled WGS sequence"/>
</dbReference>
<dbReference type="Gene3D" id="3.40.50.150">
    <property type="entry name" value="Vaccinia Virus protein VP39"/>
    <property type="match status" value="1"/>
</dbReference>
<evidence type="ECO:0000313" key="12">
    <source>
        <dbReference type="Proteomes" id="UP000294914"/>
    </source>
</evidence>
<comment type="catalytic activity">
    <reaction evidence="8">
        <text>arsenic triglutathione + 3 [thioredoxin]-dithiol + 3 S-adenosyl-L-methionine = trimethylarsine + 3 [thioredoxin]-disulfide + 3 glutathione + 3 S-adenosyl-L-homocysteine + 3 H(+)</text>
        <dbReference type="Rhea" id="RHEA:69432"/>
        <dbReference type="Rhea" id="RHEA-COMP:10698"/>
        <dbReference type="Rhea" id="RHEA-COMP:10700"/>
        <dbReference type="ChEBI" id="CHEBI:15378"/>
        <dbReference type="ChEBI" id="CHEBI:27130"/>
        <dbReference type="ChEBI" id="CHEBI:29950"/>
        <dbReference type="ChEBI" id="CHEBI:50058"/>
        <dbReference type="ChEBI" id="CHEBI:57856"/>
        <dbReference type="ChEBI" id="CHEBI:57925"/>
        <dbReference type="ChEBI" id="CHEBI:59789"/>
        <dbReference type="ChEBI" id="CHEBI:183640"/>
        <dbReference type="EC" id="2.1.1.137"/>
    </reaction>
</comment>
<evidence type="ECO:0000256" key="8">
    <source>
        <dbReference type="ARBA" id="ARBA00048428"/>
    </source>
</evidence>
<keyword evidence="12" id="KW-1185">Reference proteome</keyword>
<proteinExistence type="inferred from homology"/>
<comment type="catalytic activity">
    <reaction evidence="7">
        <text>arsenic triglutathione + 2 [thioredoxin]-dithiol + 2 S-adenosyl-L-methionine + H2O = dimethylarsinous acid + 2 [thioredoxin]-disulfide + 3 glutathione + 2 S-adenosyl-L-homocysteine + 2 H(+)</text>
        <dbReference type="Rhea" id="RHEA:69464"/>
        <dbReference type="Rhea" id="RHEA-COMP:10698"/>
        <dbReference type="Rhea" id="RHEA-COMP:10700"/>
        <dbReference type="ChEBI" id="CHEBI:15377"/>
        <dbReference type="ChEBI" id="CHEBI:15378"/>
        <dbReference type="ChEBI" id="CHEBI:23808"/>
        <dbReference type="ChEBI" id="CHEBI:29950"/>
        <dbReference type="ChEBI" id="CHEBI:50058"/>
        <dbReference type="ChEBI" id="CHEBI:57856"/>
        <dbReference type="ChEBI" id="CHEBI:57925"/>
        <dbReference type="ChEBI" id="CHEBI:59789"/>
        <dbReference type="ChEBI" id="CHEBI:183640"/>
        <dbReference type="EC" id="2.1.1.137"/>
    </reaction>
</comment>
<dbReference type="InterPro" id="IPR029063">
    <property type="entry name" value="SAM-dependent_MTases_sf"/>
</dbReference>
<evidence type="ECO:0000256" key="3">
    <source>
        <dbReference type="ARBA" id="ARBA00034487"/>
    </source>
</evidence>
<dbReference type="RefSeq" id="WP_134082095.1">
    <property type="nucleotide sequence ID" value="NZ_SOQX01000002.1"/>
</dbReference>
<protein>
    <recommendedName>
        <fullName evidence="5">Arsenite methyltransferase</fullName>
        <ecNumber evidence="4">2.1.1.137</ecNumber>
    </recommendedName>
</protein>
<sequence>MDVHAEVKKRYSEGAESVQTALCCPVDYDTELLKILPKEIVDKDYGCGDPSRYVREGDVVLDLGAGGGKICYMAAQLVGEQGHVIGVDMNDDMLLLASKYQPEMEEKLGNNRVTFLKGYIQDLALDVQAMEDYLAAQPVFTAADLERLQAWQQAQRRDNPLVADNSVDLVISNCVLNLVADDQKQQMLEEIFRVLKPGGRVAISDIISDEPIPEHLKQNSELWSGCISGAYQEEDFLNAFIDAGFVAVAYDKWEAEPWQVVEGIEFRSVTLTATRPEATECLDYGHAVIYRGPHSSVSDDDGHVYPRGARIAVCEKTFRLLTESGAYGEDFIGIAPAQPGEPNTFCAPAGTRRPAAQTKGGSHHTTISGRGCC</sequence>
<dbReference type="PANTHER" id="PTHR43675:SF8">
    <property type="entry name" value="ARSENITE METHYLTRANSFERASE"/>
    <property type="match status" value="1"/>
</dbReference>
<feature type="compositionally biased region" description="Polar residues" evidence="9">
    <location>
        <begin position="359"/>
        <end position="373"/>
    </location>
</feature>
<evidence type="ECO:0000256" key="5">
    <source>
        <dbReference type="ARBA" id="ARBA00034545"/>
    </source>
</evidence>
<dbReference type="Pfam" id="PF13847">
    <property type="entry name" value="Methyltransf_31"/>
    <property type="match status" value="2"/>
</dbReference>
<dbReference type="OrthoDB" id="9772751at2"/>
<reference evidence="11 12" key="1">
    <citation type="submission" date="2019-03" db="EMBL/GenBank/DDBJ databases">
        <title>Genomic Encyclopedia of Type Strains, Phase IV (KMG-IV): sequencing the most valuable type-strain genomes for metagenomic binning, comparative biology and taxonomic classification.</title>
        <authorList>
            <person name="Goeker M."/>
        </authorList>
    </citation>
    <scope>NUCLEOTIDE SEQUENCE [LARGE SCALE GENOMIC DNA]</scope>
    <source>
        <strain evidence="11 12">DSM 16326</strain>
    </source>
</reference>
<evidence type="ECO:0000259" key="10">
    <source>
        <dbReference type="Pfam" id="PF13847"/>
    </source>
</evidence>
<dbReference type="GO" id="GO:0030791">
    <property type="term" value="F:arsenite methyltransferase activity"/>
    <property type="evidence" value="ECO:0007669"/>
    <property type="project" value="UniProtKB-EC"/>
</dbReference>
<dbReference type="CDD" id="cd02440">
    <property type="entry name" value="AdoMet_MTases"/>
    <property type="match status" value="1"/>
</dbReference>
<dbReference type="InterPro" id="IPR025714">
    <property type="entry name" value="Methyltranfer_dom"/>
</dbReference>
<evidence type="ECO:0000256" key="2">
    <source>
        <dbReference type="ARBA" id="ARBA00022691"/>
    </source>
</evidence>
<evidence type="ECO:0000256" key="4">
    <source>
        <dbReference type="ARBA" id="ARBA00034521"/>
    </source>
</evidence>